<sequence length="217" mass="23988">MSGAIFLSASVPDPQRAPEFATTSDSVAIAAAVSALVFVALGRRKIIWGGHPAITPMISFAAKDLNIKYNEWVTLYQSNYFKEEFPEDNSKFDNVVYTSNVGGDLKDSLVEMRTKMFSDNVFQAGVFIGGMAGIIEEQKLLKSLQPNVKIIPVLSTGGAALQVGADEGIDAEELRDDMDYVRLLHHQLEIPLDEKRYASPAEQPEDLELRRWNVGDH</sequence>
<name>A0A6N9T1B4_9HYPH</name>
<dbReference type="InterPro" id="IPR041197">
    <property type="entry name" value="LD_cluster3"/>
</dbReference>
<keyword evidence="1" id="KW-0812">Transmembrane</keyword>
<comment type="caution">
    <text evidence="2">The sequence shown here is derived from an EMBL/GenBank/DDBJ whole genome shotgun (WGS) entry which is preliminary data.</text>
</comment>
<keyword evidence="1" id="KW-1133">Transmembrane helix</keyword>
<dbReference type="Pfam" id="PF18180">
    <property type="entry name" value="LD_cluster3"/>
    <property type="match status" value="1"/>
</dbReference>
<dbReference type="EMBL" id="JAAAMG010000008">
    <property type="protein sequence ID" value="NDW05107.1"/>
    <property type="molecule type" value="Genomic_DNA"/>
</dbReference>
<gene>
    <name evidence="2" type="ORF">GTK09_11775</name>
</gene>
<dbReference type="RefSeq" id="WP_163463460.1">
    <property type="nucleotide sequence ID" value="NZ_JAAAMG010000008.1"/>
</dbReference>
<proteinExistence type="predicted"/>
<reference evidence="2 3" key="1">
    <citation type="submission" date="2020-01" db="EMBL/GenBank/DDBJ databases">
        <title>Jiella pacifica sp. nov.</title>
        <authorList>
            <person name="Xue Z."/>
            <person name="Zhu S."/>
            <person name="Chen J."/>
            <person name="Yang J."/>
        </authorList>
    </citation>
    <scope>NUCLEOTIDE SEQUENCE [LARGE SCALE GENOMIC DNA]</scope>
    <source>
        <strain evidence="2 3">40Bstr34</strain>
    </source>
</reference>
<dbReference type="AlphaFoldDB" id="A0A6N9T1B4"/>
<evidence type="ECO:0000256" key="1">
    <source>
        <dbReference type="SAM" id="Phobius"/>
    </source>
</evidence>
<keyword evidence="3" id="KW-1185">Reference proteome</keyword>
<protein>
    <submittedName>
        <fullName evidence="2">Uncharacterized protein</fullName>
    </submittedName>
</protein>
<organism evidence="2 3">
    <name type="scientific">Jiella pacifica</name>
    <dbReference type="NCBI Taxonomy" id="2696469"/>
    <lineage>
        <taxon>Bacteria</taxon>
        <taxon>Pseudomonadati</taxon>
        <taxon>Pseudomonadota</taxon>
        <taxon>Alphaproteobacteria</taxon>
        <taxon>Hyphomicrobiales</taxon>
        <taxon>Aurantimonadaceae</taxon>
        <taxon>Jiella</taxon>
    </lineage>
</organism>
<evidence type="ECO:0000313" key="3">
    <source>
        <dbReference type="Proteomes" id="UP000469011"/>
    </source>
</evidence>
<evidence type="ECO:0000313" key="2">
    <source>
        <dbReference type="EMBL" id="NDW05107.1"/>
    </source>
</evidence>
<dbReference type="Proteomes" id="UP000469011">
    <property type="component" value="Unassembled WGS sequence"/>
</dbReference>
<accession>A0A6N9T1B4</accession>
<feature type="transmembrane region" description="Helical" evidence="1">
    <location>
        <begin position="20"/>
        <end position="41"/>
    </location>
</feature>
<keyword evidence="1" id="KW-0472">Membrane</keyword>